<evidence type="ECO:0000313" key="7">
    <source>
        <dbReference type="EMBL" id="KAF9543202.1"/>
    </source>
</evidence>
<dbReference type="GO" id="GO:0003959">
    <property type="term" value="F:NADPH dehydrogenase activity"/>
    <property type="evidence" value="ECO:0007669"/>
    <property type="project" value="InterPro"/>
</dbReference>
<gene>
    <name evidence="7" type="ORF">EC957_001077</name>
</gene>
<evidence type="ECO:0000259" key="6">
    <source>
        <dbReference type="Pfam" id="PF00724"/>
    </source>
</evidence>
<dbReference type="PANTHER" id="PTHR43303">
    <property type="entry name" value="NADPH DEHYDROGENASE C23G7.10C-RELATED"/>
    <property type="match status" value="1"/>
</dbReference>
<evidence type="ECO:0000256" key="4">
    <source>
        <dbReference type="ARBA" id="ARBA00022857"/>
    </source>
</evidence>
<dbReference type="SUPFAM" id="SSF51395">
    <property type="entry name" value="FMN-linked oxidoreductases"/>
    <property type="match status" value="1"/>
</dbReference>
<dbReference type="EMBL" id="JAAAXW010000119">
    <property type="protein sequence ID" value="KAF9543202.1"/>
    <property type="molecule type" value="Genomic_DNA"/>
</dbReference>
<evidence type="ECO:0000256" key="2">
    <source>
        <dbReference type="ARBA" id="ARBA00022630"/>
    </source>
</evidence>
<dbReference type="GO" id="GO:0010181">
    <property type="term" value="F:FMN binding"/>
    <property type="evidence" value="ECO:0007669"/>
    <property type="project" value="InterPro"/>
</dbReference>
<evidence type="ECO:0000256" key="3">
    <source>
        <dbReference type="ARBA" id="ARBA00022643"/>
    </source>
</evidence>
<evidence type="ECO:0000256" key="5">
    <source>
        <dbReference type="ARBA" id="ARBA00023002"/>
    </source>
</evidence>
<dbReference type="PANTHER" id="PTHR43303:SF4">
    <property type="entry name" value="NADPH DEHYDROGENASE C23G7.10C-RELATED"/>
    <property type="match status" value="1"/>
</dbReference>
<dbReference type="Proteomes" id="UP000723463">
    <property type="component" value="Unassembled WGS sequence"/>
</dbReference>
<feature type="domain" description="NADH:flavin oxidoreductase/NADH oxidase N-terminal" evidence="6">
    <location>
        <begin position="64"/>
        <end position="408"/>
    </location>
</feature>
<keyword evidence="4" id="KW-0521">NADP</keyword>
<sequence length="425" mass="45999">MPSSQSTAAAPVNSIYEPIASSKNRPIYPQENYYIEQPATPGAYLGPIDASLPNAPSADNIPLLFQPFTIKDLTIPNRIVVAPMCMYSSLDGFFTNFHLASIGSFAINGAGLIIQEATAVLPNGRITPGCAGLWDDAQVYKLKEIVDFVHVQGGKVGIQLAHAGRKASAGAPYTKYPESAFWPEDVIAPSGGAHLQWDKHHRVPRELSLAEIQQVIDAFGAAATRAARAGMDTVEIHGAHGYLIHNFLSPLTNQRTDHYGGSLENRARFLLEVVKAVRANFPAEKPIFLRVSASDLVEEVEGIEDSWEIEHTIQIAKWVRDAGVDVLHVSSGGNTSQQKIVTSLGYQVPFAEQIKRAVPGLAVVAVGIILDGPQAEEVLKSEKADLVAAGRTFLRHPNFALNAARELNVKAAFSQQYSRGRTIHS</sequence>
<name>A0A9P6F707_9FUNG</name>
<keyword evidence="3" id="KW-0288">FMN</keyword>
<dbReference type="InterPro" id="IPR044152">
    <property type="entry name" value="YqjM-like"/>
</dbReference>
<dbReference type="AlphaFoldDB" id="A0A9P6F707"/>
<comment type="cofactor">
    <cofactor evidence="1">
        <name>FMN</name>
        <dbReference type="ChEBI" id="CHEBI:58210"/>
    </cofactor>
</comment>
<dbReference type="InterPro" id="IPR001155">
    <property type="entry name" value="OxRdtase_FMN_N"/>
</dbReference>
<evidence type="ECO:0000256" key="1">
    <source>
        <dbReference type="ARBA" id="ARBA00001917"/>
    </source>
</evidence>
<dbReference type="CDD" id="cd02932">
    <property type="entry name" value="OYE_YqiM_FMN"/>
    <property type="match status" value="1"/>
</dbReference>
<protein>
    <recommendedName>
        <fullName evidence="6">NADH:flavin oxidoreductase/NADH oxidase N-terminal domain-containing protein</fullName>
    </recommendedName>
</protein>
<reference evidence="7" key="1">
    <citation type="journal article" date="2020" name="Fungal Divers.">
        <title>Resolving the Mortierellaceae phylogeny through synthesis of multi-gene phylogenetics and phylogenomics.</title>
        <authorList>
            <person name="Vandepol N."/>
            <person name="Liber J."/>
            <person name="Desiro A."/>
            <person name="Na H."/>
            <person name="Kennedy M."/>
            <person name="Barry K."/>
            <person name="Grigoriev I.V."/>
            <person name="Miller A.N."/>
            <person name="O'Donnell K."/>
            <person name="Stajich J.E."/>
            <person name="Bonito G."/>
        </authorList>
    </citation>
    <scope>NUCLEOTIDE SEQUENCE</scope>
    <source>
        <strain evidence="7">NRRL 2591</strain>
    </source>
</reference>
<keyword evidence="8" id="KW-1185">Reference proteome</keyword>
<keyword evidence="5" id="KW-0560">Oxidoreductase</keyword>
<keyword evidence="2" id="KW-0285">Flavoprotein</keyword>
<evidence type="ECO:0000313" key="8">
    <source>
        <dbReference type="Proteomes" id="UP000723463"/>
    </source>
</evidence>
<dbReference type="Gene3D" id="3.20.20.70">
    <property type="entry name" value="Aldolase class I"/>
    <property type="match status" value="1"/>
</dbReference>
<organism evidence="7 8">
    <name type="scientific">Mortierella hygrophila</name>
    <dbReference type="NCBI Taxonomy" id="979708"/>
    <lineage>
        <taxon>Eukaryota</taxon>
        <taxon>Fungi</taxon>
        <taxon>Fungi incertae sedis</taxon>
        <taxon>Mucoromycota</taxon>
        <taxon>Mortierellomycotina</taxon>
        <taxon>Mortierellomycetes</taxon>
        <taxon>Mortierellales</taxon>
        <taxon>Mortierellaceae</taxon>
        <taxon>Mortierella</taxon>
    </lineage>
</organism>
<dbReference type="GO" id="GO:0050661">
    <property type="term" value="F:NADP binding"/>
    <property type="evidence" value="ECO:0007669"/>
    <property type="project" value="InterPro"/>
</dbReference>
<dbReference type="InterPro" id="IPR013785">
    <property type="entry name" value="Aldolase_TIM"/>
</dbReference>
<proteinExistence type="predicted"/>
<comment type="caution">
    <text evidence="7">The sequence shown here is derived from an EMBL/GenBank/DDBJ whole genome shotgun (WGS) entry which is preliminary data.</text>
</comment>
<accession>A0A9P6F707</accession>
<dbReference type="Pfam" id="PF00724">
    <property type="entry name" value="Oxidored_FMN"/>
    <property type="match status" value="1"/>
</dbReference>